<dbReference type="AlphaFoldDB" id="A0A1F6C5X0"/>
<sequence>MNERKEGVGHTKHRERRGSNAVVVVEAKGFCPCKKEAAHSDGLCDECHGVDLAIRATRKTYPLG</sequence>
<proteinExistence type="predicted"/>
<evidence type="ECO:0000313" key="1">
    <source>
        <dbReference type="EMBL" id="OGG44287.1"/>
    </source>
</evidence>
<dbReference type="Proteomes" id="UP000178249">
    <property type="component" value="Unassembled WGS sequence"/>
</dbReference>
<comment type="caution">
    <text evidence="1">The sequence shown here is derived from an EMBL/GenBank/DDBJ whole genome shotgun (WGS) entry which is preliminary data.</text>
</comment>
<name>A0A1F6C5X0_9BACT</name>
<gene>
    <name evidence="1" type="ORF">A2841_02825</name>
</gene>
<organism evidence="1 2">
    <name type="scientific">Candidatus Kaiserbacteria bacterium RIFCSPHIGHO2_01_FULL_48_10</name>
    <dbReference type="NCBI Taxonomy" id="1798476"/>
    <lineage>
        <taxon>Bacteria</taxon>
        <taxon>Candidatus Kaiseribacteriota</taxon>
    </lineage>
</organism>
<protein>
    <submittedName>
        <fullName evidence="1">Uncharacterized protein</fullName>
    </submittedName>
</protein>
<evidence type="ECO:0000313" key="2">
    <source>
        <dbReference type="Proteomes" id="UP000178249"/>
    </source>
</evidence>
<dbReference type="EMBL" id="MFKP01000014">
    <property type="protein sequence ID" value="OGG44287.1"/>
    <property type="molecule type" value="Genomic_DNA"/>
</dbReference>
<accession>A0A1F6C5X0</accession>
<reference evidence="1 2" key="1">
    <citation type="journal article" date="2016" name="Nat. Commun.">
        <title>Thousands of microbial genomes shed light on interconnected biogeochemical processes in an aquifer system.</title>
        <authorList>
            <person name="Anantharaman K."/>
            <person name="Brown C.T."/>
            <person name="Hug L.A."/>
            <person name="Sharon I."/>
            <person name="Castelle C.J."/>
            <person name="Probst A.J."/>
            <person name="Thomas B.C."/>
            <person name="Singh A."/>
            <person name="Wilkins M.J."/>
            <person name="Karaoz U."/>
            <person name="Brodie E.L."/>
            <person name="Williams K.H."/>
            <person name="Hubbard S.S."/>
            <person name="Banfield J.F."/>
        </authorList>
    </citation>
    <scope>NUCLEOTIDE SEQUENCE [LARGE SCALE GENOMIC DNA]</scope>
</reference>